<reference evidence="1 2" key="1">
    <citation type="submission" date="2018-08" db="EMBL/GenBank/DDBJ databases">
        <title>Genome Lactobacillus garii FI11369.</title>
        <authorList>
            <person name="Diaz M."/>
            <person name="Narbad A."/>
        </authorList>
    </citation>
    <scope>NUCLEOTIDE SEQUENCE [LARGE SCALE GENOMIC DNA]</scope>
    <source>
        <strain evidence="1 2">FI11369</strain>
    </source>
</reference>
<sequence length="85" mass="9591">MKPRLGTMLLSVISLLIIGGAFEAQRYANFVERQSMYRLIIQSFEHPEQTVDAVGSDVHNRTKLKIQSSSKAAKLLSKWALTNEK</sequence>
<dbReference type="RefSeq" id="WP_125073154.1">
    <property type="nucleotide sequence ID" value="NZ_QWZQ01000050.1"/>
</dbReference>
<accession>A0A3R8J5I1</accession>
<dbReference type="EMBL" id="QWZQ01000050">
    <property type="protein sequence ID" value="RRK09541.1"/>
    <property type="molecule type" value="Genomic_DNA"/>
</dbReference>
<protein>
    <submittedName>
        <fullName evidence="1">Uncharacterized protein</fullName>
    </submittedName>
</protein>
<organism evidence="1 2">
    <name type="scientific">Lactiplantibacillus garii</name>
    <dbReference type="NCBI Taxonomy" id="2306423"/>
    <lineage>
        <taxon>Bacteria</taxon>
        <taxon>Bacillati</taxon>
        <taxon>Bacillota</taxon>
        <taxon>Bacilli</taxon>
        <taxon>Lactobacillales</taxon>
        <taxon>Lactobacillaceae</taxon>
        <taxon>Lactiplantibacillus</taxon>
    </lineage>
</organism>
<dbReference type="AlphaFoldDB" id="A0A3R8J5I1"/>
<proteinExistence type="predicted"/>
<evidence type="ECO:0000313" key="1">
    <source>
        <dbReference type="EMBL" id="RRK09541.1"/>
    </source>
</evidence>
<evidence type="ECO:0000313" key="2">
    <source>
        <dbReference type="Proteomes" id="UP000283633"/>
    </source>
</evidence>
<dbReference type="Proteomes" id="UP000283633">
    <property type="component" value="Unassembled WGS sequence"/>
</dbReference>
<gene>
    <name evidence="1" type="ORF">D1831_12155</name>
</gene>
<keyword evidence="2" id="KW-1185">Reference proteome</keyword>
<name>A0A3R8J5I1_9LACO</name>
<dbReference type="OrthoDB" id="9982799at2"/>
<comment type="caution">
    <text evidence="1">The sequence shown here is derived from an EMBL/GenBank/DDBJ whole genome shotgun (WGS) entry which is preliminary data.</text>
</comment>